<accession>A0A0S3Q159</accession>
<dbReference type="EMBL" id="AP014946">
    <property type="protein sequence ID" value="BAT61886.1"/>
    <property type="molecule type" value="Genomic_DNA"/>
</dbReference>
<protein>
    <recommendedName>
        <fullName evidence="3">Terminase-like family protein</fullName>
    </recommendedName>
</protein>
<gene>
    <name evidence="1" type="ORF">GJW-30_1_04448</name>
</gene>
<reference evidence="1 2" key="1">
    <citation type="submission" date="2015-08" db="EMBL/GenBank/DDBJ databases">
        <title>Investigation of the bacterial diversity of lava forest soil.</title>
        <authorList>
            <person name="Lee J.S."/>
        </authorList>
    </citation>
    <scope>NUCLEOTIDE SEQUENCE [LARGE SCALE GENOMIC DNA]</scope>
    <source>
        <strain evidence="1 2">GJW-30</strain>
    </source>
</reference>
<evidence type="ECO:0000313" key="1">
    <source>
        <dbReference type="EMBL" id="BAT61886.1"/>
    </source>
</evidence>
<dbReference type="Proteomes" id="UP000236884">
    <property type="component" value="Chromosome"/>
</dbReference>
<organism evidence="1 2">
    <name type="scientific">Variibacter gotjawalensis</name>
    <dbReference type="NCBI Taxonomy" id="1333996"/>
    <lineage>
        <taxon>Bacteria</taxon>
        <taxon>Pseudomonadati</taxon>
        <taxon>Pseudomonadota</taxon>
        <taxon>Alphaproteobacteria</taxon>
        <taxon>Hyphomicrobiales</taxon>
        <taxon>Nitrobacteraceae</taxon>
        <taxon>Variibacter</taxon>
    </lineage>
</organism>
<dbReference type="AlphaFoldDB" id="A0A0S3Q159"/>
<evidence type="ECO:0008006" key="3">
    <source>
        <dbReference type="Google" id="ProtNLM"/>
    </source>
</evidence>
<evidence type="ECO:0000313" key="2">
    <source>
        <dbReference type="Proteomes" id="UP000236884"/>
    </source>
</evidence>
<proteinExistence type="predicted"/>
<name>A0A0S3Q159_9BRAD</name>
<dbReference type="RefSeq" id="WP_245408599.1">
    <property type="nucleotide sequence ID" value="NZ_AP014946.1"/>
</dbReference>
<sequence length="288" mass="32739">MTDQNLLAAILRTDLVAFIQKTFATLTPNKTLFMNWHIRAIAYYLERVRRGELKRLIINVPPRSLKSIIGSVGFPAFVLGRDPTKRVLCVSYSQSLAIDHANMFRIVVNSPWYRRAWPSMRLSPIKNTETKTQTTQHGFRLATSVDGTLTGRGGDIIIIDDPLKADDANSKLKREAVNTWYANTLLSRLDNKQEGAIIVIMQRLHQDDLVGHLLRSDDEEWHQLILPAIAEVDDSIPLSYDHAHYRPVGDVLNPAMNRERFSITSNARSVLTCSRLSISKHLFRRAAR</sequence>
<keyword evidence="2" id="KW-1185">Reference proteome</keyword>
<dbReference type="KEGG" id="vgo:GJW-30_1_04448"/>